<name>A0A4S4FEV3_9MICO</name>
<dbReference type="AlphaFoldDB" id="A0A4S4FEV3"/>
<keyword evidence="3" id="KW-1185">Reference proteome</keyword>
<evidence type="ECO:0000256" key="1">
    <source>
        <dbReference type="SAM" id="MobiDB-lite"/>
    </source>
</evidence>
<organism evidence="2 3">
    <name type="scientific">Naasia lichenicola</name>
    <dbReference type="NCBI Taxonomy" id="2565933"/>
    <lineage>
        <taxon>Bacteria</taxon>
        <taxon>Bacillati</taxon>
        <taxon>Actinomycetota</taxon>
        <taxon>Actinomycetes</taxon>
        <taxon>Micrococcales</taxon>
        <taxon>Microbacteriaceae</taxon>
        <taxon>Naasia</taxon>
    </lineage>
</organism>
<evidence type="ECO:0000313" key="3">
    <source>
        <dbReference type="Proteomes" id="UP000309133"/>
    </source>
</evidence>
<proteinExistence type="predicted"/>
<gene>
    <name evidence="2" type="ORF">E6C64_17650</name>
</gene>
<dbReference type="Proteomes" id="UP000309133">
    <property type="component" value="Unassembled WGS sequence"/>
</dbReference>
<feature type="region of interest" description="Disordered" evidence="1">
    <location>
        <begin position="1"/>
        <end position="20"/>
    </location>
</feature>
<accession>A0A4S4FEV3</accession>
<comment type="caution">
    <text evidence="2">The sequence shown here is derived from an EMBL/GenBank/DDBJ whole genome shotgun (WGS) entry which is preliminary data.</text>
</comment>
<reference evidence="2 3" key="1">
    <citation type="submission" date="2019-04" db="EMBL/GenBank/DDBJ databases">
        <authorList>
            <person name="Jiang L."/>
        </authorList>
    </citation>
    <scope>NUCLEOTIDE SEQUENCE [LARGE SCALE GENOMIC DNA]</scope>
    <source>
        <strain evidence="2 3">YIM 131853</strain>
    </source>
</reference>
<sequence length="59" mass="5905">MSGTPPSWSPASLRAPSKSDPVLCICSPSPASPSMAERTAAPATMASTIAITASRSITT</sequence>
<feature type="compositionally biased region" description="Polar residues" evidence="1">
    <location>
        <begin position="1"/>
        <end position="10"/>
    </location>
</feature>
<dbReference type="EMBL" id="SSSM01000006">
    <property type="protein sequence ID" value="THG28623.1"/>
    <property type="molecule type" value="Genomic_DNA"/>
</dbReference>
<protein>
    <submittedName>
        <fullName evidence="2">Uncharacterized protein</fullName>
    </submittedName>
</protein>
<evidence type="ECO:0000313" key="2">
    <source>
        <dbReference type="EMBL" id="THG28623.1"/>
    </source>
</evidence>